<accession>E9FVV5</accession>
<dbReference type="InParanoid" id="E9FVV5"/>
<organism evidence="1 2">
    <name type="scientific">Daphnia pulex</name>
    <name type="common">Water flea</name>
    <dbReference type="NCBI Taxonomy" id="6669"/>
    <lineage>
        <taxon>Eukaryota</taxon>
        <taxon>Metazoa</taxon>
        <taxon>Ecdysozoa</taxon>
        <taxon>Arthropoda</taxon>
        <taxon>Crustacea</taxon>
        <taxon>Branchiopoda</taxon>
        <taxon>Diplostraca</taxon>
        <taxon>Cladocera</taxon>
        <taxon>Anomopoda</taxon>
        <taxon>Daphniidae</taxon>
        <taxon>Daphnia</taxon>
    </lineage>
</organism>
<keyword evidence="2" id="KW-1185">Reference proteome</keyword>
<name>E9FVV5_DAPPU</name>
<evidence type="ECO:0000313" key="1">
    <source>
        <dbReference type="EMBL" id="EFX89035.1"/>
    </source>
</evidence>
<dbReference type="HOGENOM" id="CLU_3052445_0_0_1"/>
<evidence type="ECO:0000313" key="2">
    <source>
        <dbReference type="Proteomes" id="UP000000305"/>
    </source>
</evidence>
<gene>
    <name evidence="1" type="ORF">DAPPUDRAFT_310873</name>
</gene>
<dbReference type="EMBL" id="GL732525">
    <property type="protein sequence ID" value="EFX89035.1"/>
    <property type="molecule type" value="Genomic_DNA"/>
</dbReference>
<protein>
    <submittedName>
        <fullName evidence="1">Uncharacterized protein</fullName>
    </submittedName>
</protein>
<dbReference type="AlphaFoldDB" id="E9FVV5"/>
<dbReference type="Proteomes" id="UP000000305">
    <property type="component" value="Unassembled WGS sequence"/>
</dbReference>
<reference evidence="1 2" key="1">
    <citation type="journal article" date="2011" name="Science">
        <title>The ecoresponsive genome of Daphnia pulex.</title>
        <authorList>
            <person name="Colbourne J.K."/>
            <person name="Pfrender M.E."/>
            <person name="Gilbert D."/>
            <person name="Thomas W.K."/>
            <person name="Tucker A."/>
            <person name="Oakley T.H."/>
            <person name="Tokishita S."/>
            <person name="Aerts A."/>
            <person name="Arnold G.J."/>
            <person name="Basu M.K."/>
            <person name="Bauer D.J."/>
            <person name="Caceres C.E."/>
            <person name="Carmel L."/>
            <person name="Casola C."/>
            <person name="Choi J.H."/>
            <person name="Detter J.C."/>
            <person name="Dong Q."/>
            <person name="Dusheyko S."/>
            <person name="Eads B.D."/>
            <person name="Frohlich T."/>
            <person name="Geiler-Samerotte K.A."/>
            <person name="Gerlach D."/>
            <person name="Hatcher P."/>
            <person name="Jogdeo S."/>
            <person name="Krijgsveld J."/>
            <person name="Kriventseva E.V."/>
            <person name="Kultz D."/>
            <person name="Laforsch C."/>
            <person name="Lindquist E."/>
            <person name="Lopez J."/>
            <person name="Manak J.R."/>
            <person name="Muller J."/>
            <person name="Pangilinan J."/>
            <person name="Patwardhan R.P."/>
            <person name="Pitluck S."/>
            <person name="Pritham E.J."/>
            <person name="Rechtsteiner A."/>
            <person name="Rho M."/>
            <person name="Rogozin I.B."/>
            <person name="Sakarya O."/>
            <person name="Salamov A."/>
            <person name="Schaack S."/>
            <person name="Shapiro H."/>
            <person name="Shiga Y."/>
            <person name="Skalitzky C."/>
            <person name="Smith Z."/>
            <person name="Souvorov A."/>
            <person name="Sung W."/>
            <person name="Tang Z."/>
            <person name="Tsuchiya D."/>
            <person name="Tu H."/>
            <person name="Vos H."/>
            <person name="Wang M."/>
            <person name="Wolf Y.I."/>
            <person name="Yamagata H."/>
            <person name="Yamada T."/>
            <person name="Ye Y."/>
            <person name="Shaw J.R."/>
            <person name="Andrews J."/>
            <person name="Crease T.J."/>
            <person name="Tang H."/>
            <person name="Lucas S.M."/>
            <person name="Robertson H.M."/>
            <person name="Bork P."/>
            <person name="Koonin E.V."/>
            <person name="Zdobnov E.M."/>
            <person name="Grigoriev I.V."/>
            <person name="Lynch M."/>
            <person name="Boore J.L."/>
        </authorList>
    </citation>
    <scope>NUCLEOTIDE SEQUENCE [LARGE SCALE GENOMIC DNA]</scope>
</reference>
<dbReference type="KEGG" id="dpx:DAPPUDRAFT_310873"/>
<sequence>MSTDPSKKRKDKKKKKAMLEALQQEEYQEERAHVQQLEDVDEDFIVYPADDSGV</sequence>
<proteinExistence type="predicted"/>